<reference evidence="2 3" key="1">
    <citation type="submission" date="2018-08" db="EMBL/GenBank/DDBJ databases">
        <title>Acidipila sp. 4G-K13, an acidobacterium isolated from forest soil.</title>
        <authorList>
            <person name="Gao Z.-H."/>
            <person name="Qiu L.-H."/>
        </authorList>
    </citation>
    <scope>NUCLEOTIDE SEQUENCE [LARGE SCALE GENOMIC DNA]</scope>
    <source>
        <strain evidence="2 3">4G-K13</strain>
    </source>
</reference>
<sequence>MTSSCPLELTTAGAAALWLIIILLLHFIKPELDPRTRMISEYARGPNGWIMQFAFFCMALSCGVLAAAIWALPLSVGPALLIICSVGFAGAGVFVTDPVSLAQKAQTRSGALHVLFAFVVIVVFPIMATIVDIGTAGKVASVPARYWLPALSALPWSGFLIFIGATLISGRRPRTPLGHFERFLVLAYSLWLVAIALMLAWT</sequence>
<keyword evidence="1" id="KW-1133">Transmembrane helix</keyword>
<feature type="transmembrane region" description="Helical" evidence="1">
    <location>
        <begin position="49"/>
        <end position="72"/>
    </location>
</feature>
<accession>A0A372IKY7</accession>
<protein>
    <submittedName>
        <fullName evidence="2">DUF998 domain-containing protein</fullName>
    </submittedName>
</protein>
<keyword evidence="1" id="KW-0472">Membrane</keyword>
<evidence type="ECO:0000313" key="2">
    <source>
        <dbReference type="EMBL" id="RFU15612.1"/>
    </source>
</evidence>
<feature type="transmembrane region" description="Helical" evidence="1">
    <location>
        <begin position="111"/>
        <end position="134"/>
    </location>
</feature>
<dbReference type="Pfam" id="PF06197">
    <property type="entry name" value="DUF998"/>
    <property type="match status" value="1"/>
</dbReference>
<feature type="transmembrane region" description="Helical" evidence="1">
    <location>
        <begin position="146"/>
        <end position="168"/>
    </location>
</feature>
<evidence type="ECO:0000256" key="1">
    <source>
        <dbReference type="SAM" id="Phobius"/>
    </source>
</evidence>
<dbReference type="Proteomes" id="UP000264702">
    <property type="component" value="Unassembled WGS sequence"/>
</dbReference>
<dbReference type="RefSeq" id="WP_117301144.1">
    <property type="nucleotide sequence ID" value="NZ_QVQT02000005.1"/>
</dbReference>
<name>A0A372IKY7_9BACT</name>
<organism evidence="2 3">
    <name type="scientific">Paracidobacterium acidisoli</name>
    <dbReference type="NCBI Taxonomy" id="2303751"/>
    <lineage>
        <taxon>Bacteria</taxon>
        <taxon>Pseudomonadati</taxon>
        <taxon>Acidobacteriota</taxon>
        <taxon>Terriglobia</taxon>
        <taxon>Terriglobales</taxon>
        <taxon>Acidobacteriaceae</taxon>
        <taxon>Paracidobacterium</taxon>
    </lineage>
</organism>
<dbReference type="InterPro" id="IPR009339">
    <property type="entry name" value="DUF998"/>
</dbReference>
<evidence type="ECO:0000313" key="3">
    <source>
        <dbReference type="Proteomes" id="UP000264702"/>
    </source>
</evidence>
<dbReference type="EMBL" id="QVQT01000005">
    <property type="protein sequence ID" value="RFU15612.1"/>
    <property type="molecule type" value="Genomic_DNA"/>
</dbReference>
<keyword evidence="3" id="KW-1185">Reference proteome</keyword>
<comment type="caution">
    <text evidence="2">The sequence shown here is derived from an EMBL/GenBank/DDBJ whole genome shotgun (WGS) entry which is preliminary data.</text>
</comment>
<feature type="transmembrane region" description="Helical" evidence="1">
    <location>
        <begin position="78"/>
        <end position="99"/>
    </location>
</feature>
<feature type="transmembrane region" description="Helical" evidence="1">
    <location>
        <begin position="12"/>
        <end position="28"/>
    </location>
</feature>
<feature type="transmembrane region" description="Helical" evidence="1">
    <location>
        <begin position="180"/>
        <end position="201"/>
    </location>
</feature>
<dbReference type="AlphaFoldDB" id="A0A372IKY7"/>
<keyword evidence="1" id="KW-0812">Transmembrane</keyword>
<proteinExistence type="predicted"/>
<gene>
    <name evidence="2" type="ORF">D0Y96_14210</name>
</gene>